<gene>
    <name evidence="3" type="ORF">GSPATT00016394001</name>
</gene>
<dbReference type="AlphaFoldDB" id="A0DEV1"/>
<evidence type="ECO:0000313" key="4">
    <source>
        <dbReference type="Proteomes" id="UP000000600"/>
    </source>
</evidence>
<feature type="region of interest" description="Disordered" evidence="2">
    <location>
        <begin position="75"/>
        <end position="95"/>
    </location>
</feature>
<feature type="coiled-coil region" evidence="1">
    <location>
        <begin position="124"/>
        <end position="158"/>
    </location>
</feature>
<dbReference type="RefSeq" id="XP_001448965.1">
    <property type="nucleotide sequence ID" value="XM_001448928.1"/>
</dbReference>
<dbReference type="HOGENOM" id="CLU_1565904_0_0_1"/>
<organism evidence="3 4">
    <name type="scientific">Paramecium tetraurelia</name>
    <dbReference type="NCBI Taxonomy" id="5888"/>
    <lineage>
        <taxon>Eukaryota</taxon>
        <taxon>Sar</taxon>
        <taxon>Alveolata</taxon>
        <taxon>Ciliophora</taxon>
        <taxon>Intramacronucleata</taxon>
        <taxon>Oligohymenophorea</taxon>
        <taxon>Peniculida</taxon>
        <taxon>Parameciidae</taxon>
        <taxon>Paramecium</taxon>
    </lineage>
</organism>
<reference evidence="3 4" key="1">
    <citation type="journal article" date="2006" name="Nature">
        <title>Global trends of whole-genome duplications revealed by the ciliate Paramecium tetraurelia.</title>
        <authorList>
            <consortium name="Genoscope"/>
            <person name="Aury J.-M."/>
            <person name="Jaillon O."/>
            <person name="Duret L."/>
            <person name="Noel B."/>
            <person name="Jubin C."/>
            <person name="Porcel B.M."/>
            <person name="Segurens B."/>
            <person name="Daubin V."/>
            <person name="Anthouard V."/>
            <person name="Aiach N."/>
            <person name="Arnaiz O."/>
            <person name="Billaut A."/>
            <person name="Beisson J."/>
            <person name="Blanc I."/>
            <person name="Bouhouche K."/>
            <person name="Camara F."/>
            <person name="Duharcourt S."/>
            <person name="Guigo R."/>
            <person name="Gogendeau D."/>
            <person name="Katinka M."/>
            <person name="Keller A.-M."/>
            <person name="Kissmehl R."/>
            <person name="Klotz C."/>
            <person name="Koll F."/>
            <person name="Le Moue A."/>
            <person name="Lepere C."/>
            <person name="Malinsky S."/>
            <person name="Nowacki M."/>
            <person name="Nowak J.K."/>
            <person name="Plattner H."/>
            <person name="Poulain J."/>
            <person name="Ruiz F."/>
            <person name="Serrano V."/>
            <person name="Zagulski M."/>
            <person name="Dessen P."/>
            <person name="Betermier M."/>
            <person name="Weissenbach J."/>
            <person name="Scarpelli C."/>
            <person name="Schachter V."/>
            <person name="Sperling L."/>
            <person name="Meyer E."/>
            <person name="Cohen J."/>
            <person name="Wincker P."/>
        </authorList>
    </citation>
    <scope>NUCLEOTIDE SEQUENCE [LARGE SCALE GENOMIC DNA]</scope>
    <source>
        <strain evidence="3 4">Stock d4-2</strain>
    </source>
</reference>
<dbReference type="OMA" id="MKPNTQD"/>
<evidence type="ECO:0000256" key="1">
    <source>
        <dbReference type="SAM" id="Coils"/>
    </source>
</evidence>
<dbReference type="OrthoDB" id="302994at2759"/>
<evidence type="ECO:0000313" key="3">
    <source>
        <dbReference type="EMBL" id="CAK81568.1"/>
    </source>
</evidence>
<keyword evidence="4" id="KW-1185">Reference proteome</keyword>
<dbReference type="EMBL" id="CT868407">
    <property type="protein sequence ID" value="CAK81568.1"/>
    <property type="molecule type" value="Genomic_DNA"/>
</dbReference>
<protein>
    <submittedName>
        <fullName evidence="3">Uncharacterized protein</fullName>
    </submittedName>
</protein>
<keyword evidence="1" id="KW-0175">Coiled coil</keyword>
<dbReference type="KEGG" id="ptm:GSPATT00016394001"/>
<dbReference type="GeneID" id="5034750"/>
<dbReference type="InParanoid" id="A0DEV1"/>
<dbReference type="Proteomes" id="UP000000600">
    <property type="component" value="Unassembled WGS sequence"/>
</dbReference>
<feature type="region of interest" description="Disordered" evidence="2">
    <location>
        <begin position="1"/>
        <end position="38"/>
    </location>
</feature>
<proteinExistence type="predicted"/>
<evidence type="ECO:0000256" key="2">
    <source>
        <dbReference type="SAM" id="MobiDB-lite"/>
    </source>
</evidence>
<accession>A0DEV1</accession>
<sequence length="174" mass="20238">MIKNNSQSFSTLRKKSAISTSETTKAKQQPATNKTRAKSITSTIIKFYRKPITVIKPPEIDFNKIKVNAFTLANRNSHNSSSDQTNSRSQNSDLEQQTGAVMKPNTQDQLQILKRQKQLLEYRLMQETESCQQYQQNYHFLQERLQKLELAKNNYISEMNSFTKCLKLILNRDE</sequence>
<name>A0DEV1_PARTE</name>